<keyword evidence="3" id="KW-1185">Reference proteome</keyword>
<gene>
    <name evidence="2" type="ORF">SBRY_110033</name>
</gene>
<evidence type="ECO:0000256" key="1">
    <source>
        <dbReference type="SAM" id="MobiDB-lite"/>
    </source>
</evidence>
<feature type="compositionally biased region" description="Basic and acidic residues" evidence="1">
    <location>
        <begin position="112"/>
        <end position="124"/>
    </location>
</feature>
<feature type="region of interest" description="Disordered" evidence="1">
    <location>
        <begin position="1"/>
        <end position="192"/>
    </location>
</feature>
<dbReference type="EMBL" id="CAJVAX010000003">
    <property type="protein sequence ID" value="CAG7615129.1"/>
    <property type="molecule type" value="Genomic_DNA"/>
</dbReference>
<proteinExistence type="predicted"/>
<reference evidence="2" key="1">
    <citation type="submission" date="2021-06" db="EMBL/GenBank/DDBJ databases">
        <authorList>
            <person name="Arsene-Ploetze F."/>
        </authorList>
    </citation>
    <scope>NUCLEOTIDE SEQUENCE</scope>
    <source>
        <strain evidence="2">SBRY1</strain>
    </source>
</reference>
<evidence type="ECO:0000313" key="3">
    <source>
        <dbReference type="Proteomes" id="UP001153328"/>
    </source>
</evidence>
<name>A0A9W4GX49_9ACTN</name>
<feature type="compositionally biased region" description="Basic residues" evidence="1">
    <location>
        <begin position="10"/>
        <end position="22"/>
    </location>
</feature>
<organism evidence="2 3">
    <name type="scientific">Actinacidiphila bryophytorum</name>
    <dbReference type="NCBI Taxonomy" id="1436133"/>
    <lineage>
        <taxon>Bacteria</taxon>
        <taxon>Bacillati</taxon>
        <taxon>Actinomycetota</taxon>
        <taxon>Actinomycetes</taxon>
        <taxon>Kitasatosporales</taxon>
        <taxon>Streptomycetaceae</taxon>
        <taxon>Actinacidiphila</taxon>
    </lineage>
</organism>
<dbReference type="AlphaFoldDB" id="A0A9W4GX49"/>
<sequence>MRGRRLPDGHRHRRPDRGRRPRPGGERHDLRRRPGGRRVRLPYGEREIPERLRRRAPPGVRQRRGRAAADHPRGVQGGRPGVVPDRPGVGAVRVAGRPLRAGLPQLRRLRREHPDRTPRADVDRSGAAPRLRPARPGPADAEADADRVGGPGALAAWPAPTSCSSRTTTSSARPPRSPWSATASRSPRRPTA</sequence>
<evidence type="ECO:0000313" key="2">
    <source>
        <dbReference type="EMBL" id="CAG7615129.1"/>
    </source>
</evidence>
<accession>A0A9W4GX49</accession>
<feature type="compositionally biased region" description="Low complexity" evidence="1">
    <location>
        <begin position="153"/>
        <end position="185"/>
    </location>
</feature>
<feature type="compositionally biased region" description="Low complexity" evidence="1">
    <location>
        <begin position="81"/>
        <end position="94"/>
    </location>
</feature>
<feature type="compositionally biased region" description="Basic residues" evidence="1">
    <location>
        <begin position="30"/>
        <end position="40"/>
    </location>
</feature>
<feature type="compositionally biased region" description="Basic residues" evidence="1">
    <location>
        <begin position="52"/>
        <end position="66"/>
    </location>
</feature>
<comment type="caution">
    <text evidence="2">The sequence shown here is derived from an EMBL/GenBank/DDBJ whole genome shotgun (WGS) entry which is preliminary data.</text>
</comment>
<protein>
    <submittedName>
        <fullName evidence="2">Uncharacterized protein</fullName>
    </submittedName>
</protein>
<dbReference type="Proteomes" id="UP001153328">
    <property type="component" value="Unassembled WGS sequence"/>
</dbReference>